<name>A0A401SNJ6_CHIPU</name>
<dbReference type="Proteomes" id="UP000287033">
    <property type="component" value="Unassembled WGS sequence"/>
</dbReference>
<organism evidence="1 2">
    <name type="scientific">Chiloscyllium punctatum</name>
    <name type="common">Brownbanded bambooshark</name>
    <name type="synonym">Hemiscyllium punctatum</name>
    <dbReference type="NCBI Taxonomy" id="137246"/>
    <lineage>
        <taxon>Eukaryota</taxon>
        <taxon>Metazoa</taxon>
        <taxon>Chordata</taxon>
        <taxon>Craniata</taxon>
        <taxon>Vertebrata</taxon>
        <taxon>Chondrichthyes</taxon>
        <taxon>Elasmobranchii</taxon>
        <taxon>Galeomorphii</taxon>
        <taxon>Galeoidea</taxon>
        <taxon>Orectolobiformes</taxon>
        <taxon>Hemiscylliidae</taxon>
        <taxon>Chiloscyllium</taxon>
    </lineage>
</organism>
<proteinExistence type="predicted"/>
<comment type="caution">
    <text evidence="1">The sequence shown here is derived from an EMBL/GenBank/DDBJ whole genome shotgun (WGS) entry which is preliminary data.</text>
</comment>
<dbReference type="EMBL" id="BEZZ01000402">
    <property type="protein sequence ID" value="GCC31963.1"/>
    <property type="molecule type" value="Genomic_DNA"/>
</dbReference>
<reference evidence="1 2" key="1">
    <citation type="journal article" date="2018" name="Nat. Ecol. Evol.">
        <title>Shark genomes provide insights into elasmobranch evolution and the origin of vertebrates.</title>
        <authorList>
            <person name="Hara Y"/>
            <person name="Yamaguchi K"/>
            <person name="Onimaru K"/>
            <person name="Kadota M"/>
            <person name="Koyanagi M"/>
            <person name="Keeley SD"/>
            <person name="Tatsumi K"/>
            <person name="Tanaka K"/>
            <person name="Motone F"/>
            <person name="Kageyama Y"/>
            <person name="Nozu R"/>
            <person name="Adachi N"/>
            <person name="Nishimura O"/>
            <person name="Nakagawa R"/>
            <person name="Tanegashima C"/>
            <person name="Kiyatake I"/>
            <person name="Matsumoto R"/>
            <person name="Murakumo K"/>
            <person name="Nishida K"/>
            <person name="Terakita A"/>
            <person name="Kuratani S"/>
            <person name="Sato K"/>
            <person name="Hyodo S Kuraku.S."/>
        </authorList>
    </citation>
    <scope>NUCLEOTIDE SEQUENCE [LARGE SCALE GENOMIC DNA]</scope>
</reference>
<accession>A0A401SNJ6</accession>
<keyword evidence="2" id="KW-1185">Reference proteome</keyword>
<dbReference type="Gene3D" id="2.30.30.850">
    <property type="match status" value="1"/>
</dbReference>
<protein>
    <recommendedName>
        <fullName evidence="3">Murine leukemia virus integrase C-terminal domain-containing protein</fullName>
    </recommendedName>
</protein>
<evidence type="ECO:0000313" key="2">
    <source>
        <dbReference type="Proteomes" id="UP000287033"/>
    </source>
</evidence>
<gene>
    <name evidence="1" type="ORF">chiPu_0010423</name>
</gene>
<dbReference type="AlphaFoldDB" id="A0A401SNJ6"/>
<evidence type="ECO:0008006" key="3">
    <source>
        <dbReference type="Google" id="ProtNLM"/>
    </source>
</evidence>
<sequence length="88" mass="9898">MDDPRKLPTMSRDGLTPPDITEEEMLQQLQNYLEVLTDAISSASSQVSAAWKDPLEGGHDTLPGEWVLVKKIQNEPLGVNWEGPYQQY</sequence>
<evidence type="ECO:0000313" key="1">
    <source>
        <dbReference type="EMBL" id="GCC31963.1"/>
    </source>
</evidence>